<dbReference type="SUPFAM" id="SSF47769">
    <property type="entry name" value="SAM/Pointed domain"/>
    <property type="match status" value="1"/>
</dbReference>
<keyword evidence="16" id="KW-0812">Transmembrane</keyword>
<reference evidence="18" key="2">
    <citation type="submission" date="2025-08" db="UniProtKB">
        <authorList>
            <consortium name="Ensembl"/>
        </authorList>
    </citation>
    <scope>IDENTIFICATION</scope>
</reference>
<reference evidence="18" key="3">
    <citation type="submission" date="2025-09" db="UniProtKB">
        <authorList>
            <consortium name="Ensembl"/>
        </authorList>
    </citation>
    <scope>IDENTIFICATION</scope>
</reference>
<dbReference type="GO" id="GO:0071546">
    <property type="term" value="C:pi-body"/>
    <property type="evidence" value="ECO:0007669"/>
    <property type="project" value="TreeGrafter"/>
</dbReference>
<evidence type="ECO:0000259" key="17">
    <source>
        <dbReference type="SMART" id="SM00454"/>
    </source>
</evidence>
<feature type="repeat" description="ANK" evidence="14">
    <location>
        <begin position="116"/>
        <end position="148"/>
    </location>
</feature>
<dbReference type="Gene3D" id="1.10.150.50">
    <property type="entry name" value="Transcription Factor, Ets-1"/>
    <property type="match status" value="1"/>
</dbReference>
<reference evidence="18 19" key="1">
    <citation type="submission" date="2020-06" db="EMBL/GenBank/DDBJ databases">
        <authorList>
            <consortium name="Wellcome Sanger Institute Data Sharing"/>
        </authorList>
    </citation>
    <scope>NUCLEOTIDE SEQUENCE [LARGE SCALE GENOMIC DNA]</scope>
</reference>
<keyword evidence="8" id="KW-0221">Differentiation</keyword>
<feature type="repeat" description="ANK" evidence="14">
    <location>
        <begin position="149"/>
        <end position="181"/>
    </location>
</feature>
<dbReference type="CDD" id="cd09521">
    <property type="entry name" value="SAM_ASZ1"/>
    <property type="match status" value="1"/>
</dbReference>
<keyword evidence="16" id="KW-0472">Membrane</keyword>
<dbReference type="AlphaFoldDB" id="A0AAY4EM68"/>
<protein>
    <recommendedName>
        <fullName evidence="3">Ankyrin repeat, SAM and basic leucine zipper domain-containing protein 1</fullName>
    </recommendedName>
    <alternativeName>
        <fullName evidence="13">Germ cell-specific ankyrin, SAM and basic leucine zipper domain-containing protein</fullName>
    </alternativeName>
</protein>
<dbReference type="GO" id="GO:0031047">
    <property type="term" value="P:regulatory ncRNA-mediated gene silencing"/>
    <property type="evidence" value="ECO:0007669"/>
    <property type="project" value="UniProtKB-KW"/>
</dbReference>
<evidence type="ECO:0000313" key="19">
    <source>
        <dbReference type="Proteomes" id="UP000694580"/>
    </source>
</evidence>
<name>A0AAY4EM68_9TELE</name>
<evidence type="ECO:0000256" key="2">
    <source>
        <dbReference type="ARBA" id="ARBA00011479"/>
    </source>
</evidence>
<dbReference type="GO" id="GO:0007283">
    <property type="term" value="P:spermatogenesis"/>
    <property type="evidence" value="ECO:0007669"/>
    <property type="project" value="UniProtKB-KW"/>
</dbReference>
<keyword evidence="5" id="KW-0963">Cytoplasm</keyword>
<evidence type="ECO:0000313" key="18">
    <source>
        <dbReference type="Ensembl" id="ENSDCDP00010058742.1"/>
    </source>
</evidence>
<keyword evidence="6" id="KW-0597">Phosphoprotein</keyword>
<dbReference type="Proteomes" id="UP000694580">
    <property type="component" value="Chromosome 7"/>
</dbReference>
<evidence type="ECO:0000256" key="14">
    <source>
        <dbReference type="PROSITE-ProRule" id="PRU00023"/>
    </source>
</evidence>
<keyword evidence="19" id="KW-1185">Reference proteome</keyword>
<dbReference type="PROSITE" id="PS50088">
    <property type="entry name" value="ANK_REPEAT"/>
    <property type="match status" value="2"/>
</dbReference>
<keyword evidence="10 14" id="KW-0040">ANK repeat</keyword>
<keyword evidence="7" id="KW-0677">Repeat</keyword>
<keyword evidence="4" id="KW-0217">Developmental protein</keyword>
<dbReference type="SMART" id="SM00248">
    <property type="entry name" value="ANK"/>
    <property type="match status" value="3"/>
</dbReference>
<dbReference type="InterPro" id="IPR042650">
    <property type="entry name" value="Asz1_SAM"/>
</dbReference>
<evidence type="ECO:0000256" key="16">
    <source>
        <dbReference type="SAM" id="Phobius"/>
    </source>
</evidence>
<dbReference type="Ensembl" id="ENSDCDT00010069447.1">
    <property type="protein sequence ID" value="ENSDCDP00010058742.1"/>
    <property type="gene ID" value="ENSDCDG00010032973.1"/>
</dbReference>
<keyword evidence="16" id="KW-1133">Transmembrane helix</keyword>
<dbReference type="PROSITE" id="PS50297">
    <property type="entry name" value="ANK_REP_REGION"/>
    <property type="match status" value="2"/>
</dbReference>
<gene>
    <name evidence="18" type="primary">ASZ1</name>
</gene>
<dbReference type="InterPro" id="IPR002110">
    <property type="entry name" value="Ankyrin_rpt"/>
</dbReference>
<evidence type="ECO:0000256" key="8">
    <source>
        <dbReference type="ARBA" id="ARBA00022782"/>
    </source>
</evidence>
<dbReference type="SUPFAM" id="SSF48403">
    <property type="entry name" value="Ankyrin repeat"/>
    <property type="match status" value="1"/>
</dbReference>
<dbReference type="GO" id="GO:0030154">
    <property type="term" value="P:cell differentiation"/>
    <property type="evidence" value="ECO:0007669"/>
    <property type="project" value="UniProtKB-KW"/>
</dbReference>
<comment type="subcellular location">
    <subcellularLocation>
        <location evidence="1">Cytoplasm</location>
    </subcellularLocation>
</comment>
<evidence type="ECO:0000256" key="10">
    <source>
        <dbReference type="ARBA" id="ARBA00023043"/>
    </source>
</evidence>
<organism evidence="18 19">
    <name type="scientific">Denticeps clupeoides</name>
    <name type="common">denticle herring</name>
    <dbReference type="NCBI Taxonomy" id="299321"/>
    <lineage>
        <taxon>Eukaryota</taxon>
        <taxon>Metazoa</taxon>
        <taxon>Chordata</taxon>
        <taxon>Craniata</taxon>
        <taxon>Vertebrata</taxon>
        <taxon>Euteleostomi</taxon>
        <taxon>Actinopterygii</taxon>
        <taxon>Neopterygii</taxon>
        <taxon>Teleostei</taxon>
        <taxon>Clupei</taxon>
        <taxon>Clupeiformes</taxon>
        <taxon>Denticipitoidei</taxon>
        <taxon>Denticipitidae</taxon>
        <taxon>Denticeps</taxon>
    </lineage>
</organism>
<evidence type="ECO:0000256" key="7">
    <source>
        <dbReference type="ARBA" id="ARBA00022737"/>
    </source>
</evidence>
<feature type="transmembrane region" description="Helical" evidence="16">
    <location>
        <begin position="416"/>
        <end position="435"/>
    </location>
</feature>
<accession>A0AAY4EM68</accession>
<keyword evidence="11" id="KW-0943">RNA-mediated gene silencing</keyword>
<dbReference type="InterPro" id="IPR001660">
    <property type="entry name" value="SAM"/>
</dbReference>
<dbReference type="PANTHER" id="PTHR24157">
    <property type="entry name" value="ANKYRIN REPEAT, SAM AND BASIC LEUCINE ZIPPER DOMAIN-CONTAINING PROTEIN 1"/>
    <property type="match status" value="1"/>
</dbReference>
<dbReference type="InterPro" id="IPR013761">
    <property type="entry name" value="SAM/pointed_sf"/>
</dbReference>
<dbReference type="SMART" id="SM00454">
    <property type="entry name" value="SAM"/>
    <property type="match status" value="1"/>
</dbReference>
<keyword evidence="9" id="KW-0744">Spermatogenesis</keyword>
<proteinExistence type="predicted"/>
<evidence type="ECO:0000256" key="12">
    <source>
        <dbReference type="ARBA" id="ARBA00023254"/>
    </source>
</evidence>
<dbReference type="GeneTree" id="ENSGT00880000138051"/>
<dbReference type="PANTHER" id="PTHR24157:SF3">
    <property type="entry name" value="ANKYRIN REPEAT, SAM AND BASIC LEUCINE ZIPPER DOMAIN-CONTAINING PROTEIN 1"/>
    <property type="match status" value="1"/>
</dbReference>
<feature type="domain" description="SAM" evidence="17">
    <location>
        <begin position="236"/>
        <end position="302"/>
    </location>
</feature>
<evidence type="ECO:0000256" key="3">
    <source>
        <dbReference type="ARBA" id="ARBA00020117"/>
    </source>
</evidence>
<keyword evidence="12" id="KW-0469">Meiosis</keyword>
<feature type="region of interest" description="Disordered" evidence="15">
    <location>
        <begin position="1"/>
        <end position="45"/>
    </location>
</feature>
<evidence type="ECO:0000256" key="15">
    <source>
        <dbReference type="SAM" id="MobiDB-lite"/>
    </source>
</evidence>
<evidence type="ECO:0000256" key="1">
    <source>
        <dbReference type="ARBA" id="ARBA00004496"/>
    </source>
</evidence>
<evidence type="ECO:0000256" key="5">
    <source>
        <dbReference type="ARBA" id="ARBA00022490"/>
    </source>
</evidence>
<evidence type="ECO:0000256" key="13">
    <source>
        <dbReference type="ARBA" id="ARBA00030354"/>
    </source>
</evidence>
<evidence type="ECO:0000256" key="6">
    <source>
        <dbReference type="ARBA" id="ARBA00022553"/>
    </source>
</evidence>
<comment type="subunit">
    <text evidence="2">Interacts with DDX4, PIWIL1, RANBP9 and TDRD1.</text>
</comment>
<evidence type="ECO:0000256" key="11">
    <source>
        <dbReference type="ARBA" id="ARBA00023158"/>
    </source>
</evidence>
<evidence type="ECO:0000256" key="4">
    <source>
        <dbReference type="ARBA" id="ARBA00022473"/>
    </source>
</evidence>
<dbReference type="Gene3D" id="1.25.40.20">
    <property type="entry name" value="Ankyrin repeat-containing domain"/>
    <property type="match status" value="1"/>
</dbReference>
<sequence>MAGGLGECFPAGYESSESGDELDVHGSRPQETPDAETPRTEPGNDRVLLLKRAINAGDVPLVEELLDSGEFRTRHGRRDPTGLPVVTAHVCCPHRPPRSGQSAAGPWGQCQLQQGSRVTPLMMAAKEGYAQVVNLLLCHGAEVNVQDKGGFTALLVAVQYGNIEVVLQLLKQGADKTIKTKCGLNAADLAKQFKHDQISRILALPDDGIANPVSSKEDNLFKFFKRDGDPVPAYNESSVKLCDIDLLLHGLNLEHLSDVLRQHDVIWSDLFSMTKDDFEKIGITNPEDQNKLMAAIKNICLDRIDLETLNNLDIIDSRSEELYDFLISLRQQVSCLTMTVQDVISRLPSSASELVLTWDSKKEAQAICTDLVTQTMDLQKEMICLTDLLCKIDAAQYSSHPCRPSSNRRRRALKKLSLGAVLGAGVLLLLLKVPFKNLLLL</sequence>
<dbReference type="Pfam" id="PF12796">
    <property type="entry name" value="Ank_2"/>
    <property type="match status" value="1"/>
</dbReference>
<evidence type="ECO:0000256" key="9">
    <source>
        <dbReference type="ARBA" id="ARBA00022871"/>
    </source>
</evidence>
<dbReference type="Pfam" id="PF00536">
    <property type="entry name" value="SAM_1"/>
    <property type="match status" value="1"/>
</dbReference>
<dbReference type="GO" id="GO:0051321">
    <property type="term" value="P:meiotic cell cycle"/>
    <property type="evidence" value="ECO:0007669"/>
    <property type="project" value="UniProtKB-KW"/>
</dbReference>
<dbReference type="InterPro" id="IPR036770">
    <property type="entry name" value="Ankyrin_rpt-contain_sf"/>
</dbReference>